<proteinExistence type="predicted"/>
<dbReference type="SUPFAM" id="SSF52540">
    <property type="entry name" value="P-loop containing nucleoside triphosphate hydrolases"/>
    <property type="match status" value="1"/>
</dbReference>
<dbReference type="OrthoDB" id="5086500at2759"/>
<comment type="caution">
    <text evidence="1">The sequence shown here is derived from an EMBL/GenBank/DDBJ whole genome shotgun (WGS) entry which is preliminary data.</text>
</comment>
<reference evidence="1" key="1">
    <citation type="journal article" date="2021" name="IMA Fungus">
        <title>Genomic characterization of three marine fungi, including Emericellopsis atlantica sp. nov. with signatures of a generalist lifestyle and marine biomass degradation.</title>
        <authorList>
            <person name="Hagestad O.C."/>
            <person name="Hou L."/>
            <person name="Andersen J.H."/>
            <person name="Hansen E.H."/>
            <person name="Altermark B."/>
            <person name="Li C."/>
            <person name="Kuhnert E."/>
            <person name="Cox R.J."/>
            <person name="Crous P.W."/>
            <person name="Spatafora J.W."/>
            <person name="Lail K."/>
            <person name="Amirebrahimi M."/>
            <person name="Lipzen A."/>
            <person name="Pangilinan J."/>
            <person name="Andreopoulos W."/>
            <person name="Hayes R.D."/>
            <person name="Ng V."/>
            <person name="Grigoriev I.V."/>
            <person name="Jackson S.A."/>
            <person name="Sutton T.D.S."/>
            <person name="Dobson A.D.W."/>
            <person name="Rama T."/>
        </authorList>
    </citation>
    <scope>NUCLEOTIDE SEQUENCE</scope>
    <source>
        <strain evidence="1">TRa3180A</strain>
    </source>
</reference>
<gene>
    <name evidence="1" type="ORF">BJ878DRAFT_480450</name>
</gene>
<accession>A0A9P7Z211</accession>
<protein>
    <recommendedName>
        <fullName evidence="3">NB-ARC domain-containing protein</fullName>
    </recommendedName>
</protein>
<organism evidence="1 2">
    <name type="scientific">Calycina marina</name>
    <dbReference type="NCBI Taxonomy" id="1763456"/>
    <lineage>
        <taxon>Eukaryota</taxon>
        <taxon>Fungi</taxon>
        <taxon>Dikarya</taxon>
        <taxon>Ascomycota</taxon>
        <taxon>Pezizomycotina</taxon>
        <taxon>Leotiomycetes</taxon>
        <taxon>Helotiales</taxon>
        <taxon>Pezizellaceae</taxon>
        <taxon>Calycina</taxon>
    </lineage>
</organism>
<dbReference type="EMBL" id="MU253926">
    <property type="protein sequence ID" value="KAG9244144.1"/>
    <property type="molecule type" value="Genomic_DNA"/>
</dbReference>
<evidence type="ECO:0008006" key="3">
    <source>
        <dbReference type="Google" id="ProtNLM"/>
    </source>
</evidence>
<evidence type="ECO:0000313" key="1">
    <source>
        <dbReference type="EMBL" id="KAG9244144.1"/>
    </source>
</evidence>
<sequence length="267" mass="30238">MSLSQYHLGSRFESKKIKDDDAHALNTWTEIGRLWPRDDLPKKLPDTRISLYIYDSSAVYGGSQATFADKANELLETIRCDREDWTGLAFFGTPHEGGSQGMVNAERIAANVALSQFENYRMASFWGDKDTIVSRDSSRFRLPGGREKIIELKANHRRVAAFGQTTKDEGNLKKVISNVKSLYKEALKEITPRIKWIVPFEKNSCFTGRESELTRLEELLFAEGGPKKLVVFGLGGIGKTGLTIELVYRIKEHHKDCSIFWIPATNF</sequence>
<dbReference type="Proteomes" id="UP000887226">
    <property type="component" value="Unassembled WGS sequence"/>
</dbReference>
<keyword evidence="2" id="KW-1185">Reference proteome</keyword>
<dbReference type="InterPro" id="IPR027417">
    <property type="entry name" value="P-loop_NTPase"/>
</dbReference>
<dbReference type="AlphaFoldDB" id="A0A9P7Z211"/>
<dbReference type="Gene3D" id="3.40.50.300">
    <property type="entry name" value="P-loop containing nucleotide triphosphate hydrolases"/>
    <property type="match status" value="1"/>
</dbReference>
<evidence type="ECO:0000313" key="2">
    <source>
        <dbReference type="Proteomes" id="UP000887226"/>
    </source>
</evidence>
<name>A0A9P7Z211_9HELO</name>